<evidence type="ECO:0000256" key="1">
    <source>
        <dbReference type="ARBA" id="ARBA00022679"/>
    </source>
</evidence>
<dbReference type="Pfam" id="PF13469">
    <property type="entry name" value="Sulfotransfer_3"/>
    <property type="match status" value="1"/>
</dbReference>
<dbReference type="EMBL" id="JAODOP010000004">
    <property type="protein sequence ID" value="MEF3834740.1"/>
    <property type="molecule type" value="Genomic_DNA"/>
</dbReference>
<dbReference type="InterPro" id="IPR027417">
    <property type="entry name" value="P-loop_NTPase"/>
</dbReference>
<dbReference type="SUPFAM" id="SSF52540">
    <property type="entry name" value="P-loop containing nucleoside triphosphate hydrolases"/>
    <property type="match status" value="1"/>
</dbReference>
<protein>
    <submittedName>
        <fullName evidence="2">Sulfotransferase</fullName>
    </submittedName>
</protein>
<evidence type="ECO:0000313" key="3">
    <source>
        <dbReference type="Proteomes" id="UP001337305"/>
    </source>
</evidence>
<dbReference type="PANTHER" id="PTHR12788">
    <property type="entry name" value="PROTEIN-TYROSINE SULFOTRANSFERASE 2"/>
    <property type="match status" value="1"/>
</dbReference>
<dbReference type="PANTHER" id="PTHR12788:SF10">
    <property type="entry name" value="PROTEIN-TYROSINE SULFOTRANSFERASE"/>
    <property type="match status" value="1"/>
</dbReference>
<dbReference type="Gene3D" id="3.40.50.300">
    <property type="entry name" value="P-loop containing nucleotide triphosphate hydrolases"/>
    <property type="match status" value="1"/>
</dbReference>
<keyword evidence="3" id="KW-1185">Reference proteome</keyword>
<sequence>MENNNKVLFICGLHRSGTSILSDIVSNSENISSFKNTGVPENEGQHLQSVFKAAHAYGGPGKFAFDKNARLTERSALITNKNKDILFREWSNYWDLTKEVLLEKSPPNIIRTRFLQEIFPNAYFITIIRNPIVVSLSTQKWSRTSIESLLEHWIKAHEIYFNDRLLLTNSMLISYEELIKNPKKVLRNINDFAGVEIDYKNQLLNKNSEYLAKWNSNYLIKDDQEKLIKKYEEKINFFGYSLVDINRFPTMDNLNNK</sequence>
<dbReference type="RefSeq" id="WP_303307055.1">
    <property type="nucleotide sequence ID" value="NZ_JAODOP010000004.1"/>
</dbReference>
<accession>A0ABU7XVJ8</accession>
<keyword evidence="1" id="KW-0808">Transferase</keyword>
<proteinExistence type="predicted"/>
<evidence type="ECO:0000313" key="2">
    <source>
        <dbReference type="EMBL" id="MEF3834740.1"/>
    </source>
</evidence>
<organism evidence="2 3">
    <name type="scientific">Flavivirga spongiicola</name>
    <dbReference type="NCBI Taxonomy" id="421621"/>
    <lineage>
        <taxon>Bacteria</taxon>
        <taxon>Pseudomonadati</taxon>
        <taxon>Bacteroidota</taxon>
        <taxon>Flavobacteriia</taxon>
        <taxon>Flavobacteriales</taxon>
        <taxon>Flavobacteriaceae</taxon>
        <taxon>Flavivirga</taxon>
    </lineage>
</organism>
<comment type="caution">
    <text evidence="2">The sequence shown here is derived from an EMBL/GenBank/DDBJ whole genome shotgun (WGS) entry which is preliminary data.</text>
</comment>
<dbReference type="Proteomes" id="UP001337305">
    <property type="component" value="Unassembled WGS sequence"/>
</dbReference>
<name>A0ABU7XVJ8_9FLAO</name>
<gene>
    <name evidence="2" type="ORF">N1F79_16520</name>
</gene>
<dbReference type="InterPro" id="IPR026634">
    <property type="entry name" value="TPST-like"/>
</dbReference>
<reference evidence="2 3" key="1">
    <citation type="submission" date="2022-09" db="EMBL/GenBank/DDBJ databases">
        <title>Genome sequencing of Flavivirga sp. MEBiC05379.</title>
        <authorList>
            <person name="Oh H.-M."/>
            <person name="Kwon K.K."/>
            <person name="Park M.J."/>
            <person name="Yang S.-H."/>
        </authorList>
    </citation>
    <scope>NUCLEOTIDE SEQUENCE [LARGE SCALE GENOMIC DNA]</scope>
    <source>
        <strain evidence="2 3">MEBiC05379</strain>
    </source>
</reference>